<organism evidence="7 9">
    <name type="scientific">Acutalibacter muris</name>
    <dbReference type="NCBI Taxonomy" id="1796620"/>
    <lineage>
        <taxon>Bacteria</taxon>
        <taxon>Bacillati</taxon>
        <taxon>Bacillota</taxon>
        <taxon>Clostridia</taxon>
        <taxon>Eubacteriales</taxon>
        <taxon>Acutalibacteraceae</taxon>
        <taxon>Acutalibacter</taxon>
    </lineage>
</organism>
<evidence type="ECO:0000313" key="8">
    <source>
        <dbReference type="Proteomes" id="UP000196710"/>
    </source>
</evidence>
<dbReference type="Proteomes" id="UP000596035">
    <property type="component" value="Chromosome"/>
</dbReference>
<dbReference type="KEGG" id="amur:ADH66_13310"/>
<dbReference type="EMBL" id="CP065321">
    <property type="protein sequence ID" value="QQR30806.1"/>
    <property type="molecule type" value="Genomic_DNA"/>
</dbReference>
<gene>
    <name evidence="6" type="ORF">ADH66_13310</name>
    <name evidence="7" type="ORF">I5Q82_03650</name>
</gene>
<comment type="similarity">
    <text evidence="1 2">Belongs to the flagella basal body rod proteins family.</text>
</comment>
<proteinExistence type="inferred from homology"/>
<keyword evidence="7" id="KW-0969">Cilium</keyword>
<dbReference type="EMBL" id="CP021422">
    <property type="protein sequence ID" value="ASB41544.1"/>
    <property type="molecule type" value="Genomic_DNA"/>
</dbReference>
<feature type="domain" description="Flagellar hook protein FlgE/F/G-like D1" evidence="5">
    <location>
        <begin position="97"/>
        <end position="133"/>
    </location>
</feature>
<dbReference type="PROSITE" id="PS00588">
    <property type="entry name" value="FLAGELLA_BB_ROD"/>
    <property type="match status" value="1"/>
</dbReference>
<evidence type="ECO:0000256" key="1">
    <source>
        <dbReference type="ARBA" id="ARBA00009677"/>
    </source>
</evidence>
<evidence type="ECO:0000259" key="3">
    <source>
        <dbReference type="Pfam" id="PF00460"/>
    </source>
</evidence>
<dbReference type="RefSeq" id="WP_066539727.1">
    <property type="nucleotide sequence ID" value="NZ_CP021422.1"/>
</dbReference>
<dbReference type="Pfam" id="PF06429">
    <property type="entry name" value="Flg_bbr_C"/>
    <property type="match status" value="1"/>
</dbReference>
<dbReference type="PANTHER" id="PTHR30435">
    <property type="entry name" value="FLAGELLAR PROTEIN"/>
    <property type="match status" value="1"/>
</dbReference>
<evidence type="ECO:0000313" key="6">
    <source>
        <dbReference type="EMBL" id="ASB41544.1"/>
    </source>
</evidence>
<dbReference type="InterPro" id="IPR053967">
    <property type="entry name" value="LlgE_F_G-like_D1"/>
</dbReference>
<keyword evidence="2" id="KW-0975">Bacterial flagellum</keyword>
<reference evidence="8" key="2">
    <citation type="submission" date="2017-05" db="EMBL/GenBank/DDBJ databases">
        <title>Improved OligoMM genomes.</title>
        <authorList>
            <person name="Garzetti D."/>
        </authorList>
    </citation>
    <scope>NUCLEOTIDE SEQUENCE [LARGE SCALE GENOMIC DNA]</scope>
    <source>
        <strain evidence="8">KB18</strain>
    </source>
</reference>
<reference evidence="7 9" key="3">
    <citation type="submission" date="2020-11" db="EMBL/GenBank/DDBJ databases">
        <title>Closed and high quality bacterial genomes of the OMM12 community.</title>
        <authorList>
            <person name="Marbouty M."/>
            <person name="Lamy-Besnier Q."/>
            <person name="Debarbieux L."/>
            <person name="Koszul R."/>
        </authorList>
    </citation>
    <scope>NUCLEOTIDE SEQUENCE [LARGE SCALE GENOMIC DNA]</scope>
    <source>
        <strain evidence="7 9">KB18</strain>
    </source>
</reference>
<reference evidence="6" key="1">
    <citation type="journal article" date="2017" name="Genome Announc.">
        <title>High-Quality Whole-Genome Sequences of the Oligo-Mouse-Microbiota Bacterial Community.</title>
        <authorList>
            <person name="Garzetti D."/>
            <person name="Brugiroux S."/>
            <person name="Bunk B."/>
            <person name="Pukall R."/>
            <person name="McCoy K.D."/>
            <person name="Macpherson A.J."/>
            <person name="Stecher B."/>
        </authorList>
    </citation>
    <scope>NUCLEOTIDE SEQUENCE</scope>
    <source>
        <strain evidence="6">KB18</strain>
    </source>
</reference>
<keyword evidence="7" id="KW-0966">Cell projection</keyword>
<dbReference type="AlphaFoldDB" id="A0A1Z2XSV7"/>
<accession>A0A1Z2XSV7</accession>
<dbReference type="Pfam" id="PF00460">
    <property type="entry name" value="Flg_bb_rod"/>
    <property type="match status" value="1"/>
</dbReference>
<evidence type="ECO:0000259" key="5">
    <source>
        <dbReference type="Pfam" id="PF22692"/>
    </source>
</evidence>
<sequence>MFSGFYNLVSGMITHGKNLDVISNNMANVATTGFKVDTFTGQTFDEVMYSLVGNKNKTYTDIGERSYATVPSELYTDYTQGSFDETGMPLDFAIDDDGRGFFAIQTENGIRYTRAGDFSLDEEGYLSLPDHGRVLDVDGEEILLLTDKITTDDFGRIYTQNGGFLGQIGVYVFEDTAGLVKDPMGMFDANGAQPQADAVLLHHSMLERSNVGLVQQMVKMISTQRAYQSSASLTKMYDQVMGHAASDLGRLQ</sequence>
<dbReference type="InterPro" id="IPR037925">
    <property type="entry name" value="FlgE/F/G-like"/>
</dbReference>
<dbReference type="GO" id="GO:0071978">
    <property type="term" value="P:bacterial-type flagellum-dependent swarming motility"/>
    <property type="evidence" value="ECO:0007669"/>
    <property type="project" value="TreeGrafter"/>
</dbReference>
<evidence type="ECO:0000313" key="9">
    <source>
        <dbReference type="Proteomes" id="UP000596035"/>
    </source>
</evidence>
<dbReference type="InterPro" id="IPR020013">
    <property type="entry name" value="Flagellar_FlgE/F/G"/>
</dbReference>
<evidence type="ECO:0000313" key="7">
    <source>
        <dbReference type="EMBL" id="QQR30806.1"/>
    </source>
</evidence>
<dbReference type="NCBIfam" id="TIGR03506">
    <property type="entry name" value="FlgEFG_subfam"/>
    <property type="match status" value="1"/>
</dbReference>
<dbReference type="GO" id="GO:0009425">
    <property type="term" value="C:bacterial-type flagellum basal body"/>
    <property type="evidence" value="ECO:0007669"/>
    <property type="project" value="UniProtKB-SubCell"/>
</dbReference>
<feature type="domain" description="Flagellar basal-body/hook protein C-terminal" evidence="4">
    <location>
        <begin position="204"/>
        <end position="244"/>
    </location>
</feature>
<comment type="subcellular location">
    <subcellularLocation>
        <location evidence="2">Bacterial flagellum basal body</location>
    </subcellularLocation>
</comment>
<dbReference type="SUPFAM" id="SSF117143">
    <property type="entry name" value="Flagellar hook protein flgE"/>
    <property type="match status" value="1"/>
</dbReference>
<name>A0A1Z2XSV7_9FIRM</name>
<keyword evidence="8" id="KW-1185">Reference proteome</keyword>
<dbReference type="Proteomes" id="UP000196710">
    <property type="component" value="Chromosome"/>
</dbReference>
<dbReference type="InterPro" id="IPR010930">
    <property type="entry name" value="Flg_bb/hook_C_dom"/>
</dbReference>
<dbReference type="Pfam" id="PF22692">
    <property type="entry name" value="LlgE_F_G_D1"/>
    <property type="match status" value="1"/>
</dbReference>
<dbReference type="PANTHER" id="PTHR30435:SF19">
    <property type="entry name" value="FLAGELLAR BASAL-BODY ROD PROTEIN FLGG"/>
    <property type="match status" value="1"/>
</dbReference>
<evidence type="ECO:0000256" key="2">
    <source>
        <dbReference type="RuleBase" id="RU362116"/>
    </source>
</evidence>
<protein>
    <submittedName>
        <fullName evidence="6 7">Flagellar hook-basal body protein</fullName>
    </submittedName>
</protein>
<dbReference type="InterPro" id="IPR019776">
    <property type="entry name" value="Flagellar_basal_body_rod_CS"/>
</dbReference>
<evidence type="ECO:0000259" key="4">
    <source>
        <dbReference type="Pfam" id="PF06429"/>
    </source>
</evidence>
<feature type="domain" description="Flagellar basal body rod protein N-terminal" evidence="3">
    <location>
        <begin position="5"/>
        <end position="35"/>
    </location>
</feature>
<dbReference type="InterPro" id="IPR001444">
    <property type="entry name" value="Flag_bb_rod_N"/>
</dbReference>
<keyword evidence="7" id="KW-0282">Flagellum</keyword>